<sequence>QTQAQSKRYKCNACEKSFQQAGHLKRHQMIHTTEKPYTCDLSGTLKRNQRIHTEEKPYKCNVCEKSFQRANQLKRHQIIHT</sequence>
<dbReference type="PROSITE" id="PS50157">
    <property type="entry name" value="ZINC_FINGER_C2H2_2"/>
    <property type="match status" value="2"/>
</dbReference>
<dbReference type="STRING" id="51511.ENSCSAVP00000006185"/>
<protein>
    <recommendedName>
        <fullName evidence="7">C2H2-type domain-containing protein</fullName>
    </recommendedName>
</protein>
<evidence type="ECO:0000313" key="9">
    <source>
        <dbReference type="Proteomes" id="UP000007875"/>
    </source>
</evidence>
<dbReference type="GO" id="GO:0008270">
    <property type="term" value="F:zinc ion binding"/>
    <property type="evidence" value="ECO:0007669"/>
    <property type="project" value="UniProtKB-KW"/>
</dbReference>
<keyword evidence="1" id="KW-0479">Metal-binding</keyword>
<dbReference type="InterPro" id="IPR036236">
    <property type="entry name" value="Znf_C2H2_sf"/>
</dbReference>
<dbReference type="GO" id="GO:0000978">
    <property type="term" value="F:RNA polymerase II cis-regulatory region sequence-specific DNA binding"/>
    <property type="evidence" value="ECO:0007669"/>
    <property type="project" value="TreeGrafter"/>
</dbReference>
<reference evidence="8" key="3">
    <citation type="submission" date="2025-09" db="UniProtKB">
        <authorList>
            <consortium name="Ensembl"/>
        </authorList>
    </citation>
    <scope>IDENTIFICATION</scope>
</reference>
<evidence type="ECO:0000256" key="1">
    <source>
        <dbReference type="ARBA" id="ARBA00022723"/>
    </source>
</evidence>
<dbReference type="GO" id="GO:0000981">
    <property type="term" value="F:DNA-binding transcription factor activity, RNA polymerase II-specific"/>
    <property type="evidence" value="ECO:0007669"/>
    <property type="project" value="TreeGrafter"/>
</dbReference>
<keyword evidence="9" id="KW-1185">Reference proteome</keyword>
<keyword evidence="3 6" id="KW-0863">Zinc-finger</keyword>
<dbReference type="PANTHER" id="PTHR23235:SF142">
    <property type="entry name" value="ZINC FINGER PROTEIN 384"/>
    <property type="match status" value="1"/>
</dbReference>
<organism evidence="8 9">
    <name type="scientific">Ciona savignyi</name>
    <name type="common">Pacific transparent sea squirt</name>
    <dbReference type="NCBI Taxonomy" id="51511"/>
    <lineage>
        <taxon>Eukaryota</taxon>
        <taxon>Metazoa</taxon>
        <taxon>Chordata</taxon>
        <taxon>Tunicata</taxon>
        <taxon>Ascidiacea</taxon>
        <taxon>Phlebobranchia</taxon>
        <taxon>Cionidae</taxon>
        <taxon>Ciona</taxon>
    </lineage>
</organism>
<evidence type="ECO:0000256" key="3">
    <source>
        <dbReference type="ARBA" id="ARBA00022771"/>
    </source>
</evidence>
<dbReference type="Pfam" id="PF00096">
    <property type="entry name" value="zf-C2H2"/>
    <property type="match status" value="2"/>
</dbReference>
<evidence type="ECO:0000313" key="8">
    <source>
        <dbReference type="Ensembl" id="ENSCSAVP00000006185.1"/>
    </source>
</evidence>
<evidence type="ECO:0000256" key="6">
    <source>
        <dbReference type="PROSITE-ProRule" id="PRU00042"/>
    </source>
</evidence>
<reference evidence="9" key="1">
    <citation type="submission" date="2003-08" db="EMBL/GenBank/DDBJ databases">
        <authorList>
            <person name="Birren B."/>
            <person name="Nusbaum C."/>
            <person name="Abebe A."/>
            <person name="Abouelleil A."/>
            <person name="Adekoya E."/>
            <person name="Ait-zahra M."/>
            <person name="Allen N."/>
            <person name="Allen T."/>
            <person name="An P."/>
            <person name="Anderson M."/>
            <person name="Anderson S."/>
            <person name="Arachchi H."/>
            <person name="Armbruster J."/>
            <person name="Bachantsang P."/>
            <person name="Baldwin J."/>
            <person name="Barry A."/>
            <person name="Bayul T."/>
            <person name="Blitshsteyn B."/>
            <person name="Bloom T."/>
            <person name="Blye J."/>
            <person name="Boguslavskiy L."/>
            <person name="Borowsky M."/>
            <person name="Boukhgalter B."/>
            <person name="Brunache A."/>
            <person name="Butler J."/>
            <person name="Calixte N."/>
            <person name="Calvo S."/>
            <person name="Camarata J."/>
            <person name="Campo K."/>
            <person name="Chang J."/>
            <person name="Cheshatsang Y."/>
            <person name="Citroen M."/>
            <person name="Collymore A."/>
            <person name="Considine T."/>
            <person name="Cook A."/>
            <person name="Cooke P."/>
            <person name="Corum B."/>
            <person name="Cuomo C."/>
            <person name="David R."/>
            <person name="Dawoe T."/>
            <person name="Degray S."/>
            <person name="Dodge S."/>
            <person name="Dooley K."/>
            <person name="Dorje P."/>
            <person name="Dorjee K."/>
            <person name="Dorris L."/>
            <person name="Duffey N."/>
            <person name="Dupes A."/>
            <person name="Elkins T."/>
            <person name="Engels R."/>
            <person name="Erickson J."/>
            <person name="Farina A."/>
            <person name="Faro S."/>
            <person name="Ferreira P."/>
            <person name="Fischer H."/>
            <person name="Fitzgerald M."/>
            <person name="Foley K."/>
            <person name="Gage D."/>
            <person name="Galagan J."/>
            <person name="Gearin G."/>
            <person name="Gnerre S."/>
            <person name="Gnirke A."/>
            <person name="Goyette A."/>
            <person name="Graham J."/>
            <person name="Grandbois E."/>
            <person name="Gyaltsen K."/>
            <person name="Hafez N."/>
            <person name="Hagopian D."/>
            <person name="Hagos B."/>
            <person name="Hall J."/>
            <person name="Hatcher B."/>
            <person name="Heller A."/>
            <person name="Higgins H."/>
            <person name="Honan T."/>
            <person name="Horn A."/>
            <person name="Houde N."/>
            <person name="Hughes L."/>
            <person name="Hulme W."/>
            <person name="Husby E."/>
            <person name="Iliev I."/>
            <person name="Jaffe D."/>
            <person name="Jones C."/>
            <person name="Kamal M."/>
            <person name="Kamat A."/>
            <person name="Kamvysselis M."/>
            <person name="Karlsson E."/>
            <person name="Kells C."/>
            <person name="Kieu A."/>
            <person name="Kisner P."/>
            <person name="Kodira C."/>
            <person name="Kulbokas E."/>
            <person name="Labutti K."/>
            <person name="Lama D."/>
            <person name="Landers T."/>
            <person name="Leger J."/>
            <person name="Levine S."/>
            <person name="Lewis D."/>
            <person name="Lewis T."/>
            <person name="Lindblad-toh K."/>
            <person name="Liu X."/>
            <person name="Lokyitsang T."/>
            <person name="Lokyitsang Y."/>
            <person name="Lucien O."/>
            <person name="Lui A."/>
            <person name="Ma L.J."/>
            <person name="Mabbitt R."/>
            <person name="Macdonald J."/>
            <person name="Maclean C."/>
            <person name="Major J."/>
            <person name="Manning J."/>
            <person name="Marabella R."/>
            <person name="Maru K."/>
            <person name="Matthews C."/>
            <person name="Mauceli E."/>
            <person name="Mccarthy M."/>
            <person name="Mcdonough S."/>
            <person name="Mcghee T."/>
            <person name="Meldrim J."/>
            <person name="Meneus L."/>
            <person name="Mesirov J."/>
            <person name="Mihalev A."/>
            <person name="Mihova T."/>
            <person name="Mikkelsen T."/>
            <person name="Mlenga V."/>
            <person name="Moru K."/>
            <person name="Mozes J."/>
            <person name="Mulrain L."/>
            <person name="Munson G."/>
            <person name="Naylor J."/>
            <person name="Newes C."/>
            <person name="Nguyen C."/>
            <person name="Nguyen N."/>
            <person name="Nguyen T."/>
            <person name="Nicol R."/>
            <person name="Nielsen C."/>
            <person name="Nizzari M."/>
            <person name="Norbu C."/>
            <person name="Norbu N."/>
            <person name="O'donnell P."/>
            <person name="Okoawo O."/>
            <person name="O'leary S."/>
            <person name="Omotosho B."/>
            <person name="O'neill K."/>
            <person name="Osman S."/>
            <person name="Parker S."/>
            <person name="Perrin D."/>
            <person name="Phunkhang P."/>
            <person name="Piqani B."/>
            <person name="Purcell S."/>
            <person name="Rachupka T."/>
            <person name="Ramasamy U."/>
            <person name="Rameau R."/>
            <person name="Ray V."/>
            <person name="Raymond C."/>
            <person name="Retta R."/>
            <person name="Richardson S."/>
            <person name="Rise C."/>
            <person name="Rodriguez J."/>
            <person name="Rogers J."/>
            <person name="Rogov P."/>
            <person name="Rutman M."/>
            <person name="Schupbach R."/>
            <person name="Seaman C."/>
            <person name="Settipalli S."/>
            <person name="Sharpe T."/>
            <person name="Sheridan J."/>
            <person name="Sherpa N."/>
            <person name="Shi J."/>
            <person name="Smirnov S."/>
            <person name="Smith C."/>
            <person name="Sougnez C."/>
            <person name="Spencer B."/>
            <person name="Stalker J."/>
            <person name="Stange-thomann N."/>
            <person name="Stavropoulos S."/>
            <person name="Stetson K."/>
            <person name="Stone C."/>
            <person name="Stone S."/>
            <person name="Stubbs M."/>
            <person name="Talamas J."/>
            <person name="Tchuinga P."/>
            <person name="Tenzing P."/>
            <person name="Tesfaye S."/>
            <person name="Theodore J."/>
            <person name="Thoulutsang Y."/>
            <person name="Topham K."/>
            <person name="Towey S."/>
            <person name="Tsamla T."/>
            <person name="Tsomo N."/>
            <person name="Vallee D."/>
            <person name="Vassiliev H."/>
            <person name="Venkataraman V."/>
            <person name="Vinson J."/>
            <person name="Vo A."/>
            <person name="Wade C."/>
            <person name="Wang S."/>
            <person name="Wangchuk T."/>
            <person name="Wangdi T."/>
            <person name="Whittaker C."/>
            <person name="Wilkinson J."/>
            <person name="Wu Y."/>
            <person name="Wyman D."/>
            <person name="Yadav S."/>
            <person name="Yang S."/>
            <person name="Yang X."/>
            <person name="Yeager S."/>
            <person name="Yee E."/>
            <person name="Young G."/>
            <person name="Zainoun J."/>
            <person name="Zembeck L."/>
            <person name="Zimmer A."/>
            <person name="Zody M."/>
            <person name="Lander E."/>
        </authorList>
    </citation>
    <scope>NUCLEOTIDE SEQUENCE [LARGE SCALE GENOMIC DNA]</scope>
</reference>
<dbReference type="GeneTree" id="ENSGT01150000286953"/>
<feature type="domain" description="C2H2-type" evidence="7">
    <location>
        <begin position="58"/>
        <end position="81"/>
    </location>
</feature>
<dbReference type="SMART" id="SM00355">
    <property type="entry name" value="ZnF_C2H2"/>
    <property type="match status" value="2"/>
</dbReference>
<keyword evidence="2" id="KW-0677">Repeat</keyword>
<evidence type="ECO:0000256" key="5">
    <source>
        <dbReference type="ARBA" id="ARBA00023242"/>
    </source>
</evidence>
<dbReference type="eggNOG" id="KOG1721">
    <property type="taxonomic scope" value="Eukaryota"/>
</dbReference>
<proteinExistence type="predicted"/>
<reference evidence="8" key="2">
    <citation type="submission" date="2025-08" db="UniProtKB">
        <authorList>
            <consortium name="Ensembl"/>
        </authorList>
    </citation>
    <scope>IDENTIFICATION</scope>
</reference>
<dbReference type="Ensembl" id="ENSCSAVT00000006263.1">
    <property type="protein sequence ID" value="ENSCSAVP00000006185.1"/>
    <property type="gene ID" value="ENSCSAVG00000003690.1"/>
</dbReference>
<dbReference type="FunFam" id="3.30.160.60:FF:001927">
    <property type="entry name" value="Zinc finger protein 1184"/>
    <property type="match status" value="1"/>
</dbReference>
<dbReference type="OMA" id="HMISHFR"/>
<dbReference type="InterPro" id="IPR013087">
    <property type="entry name" value="Znf_C2H2_type"/>
</dbReference>
<dbReference type="SUPFAM" id="SSF57667">
    <property type="entry name" value="beta-beta-alpha zinc fingers"/>
    <property type="match status" value="2"/>
</dbReference>
<feature type="domain" description="C2H2-type" evidence="7">
    <location>
        <begin position="9"/>
        <end position="36"/>
    </location>
</feature>
<dbReference type="FunFam" id="3.30.160.60:FF:000358">
    <property type="entry name" value="zinc finger protein 24"/>
    <property type="match status" value="1"/>
</dbReference>
<evidence type="ECO:0000256" key="2">
    <source>
        <dbReference type="ARBA" id="ARBA00022737"/>
    </source>
</evidence>
<dbReference type="Gene3D" id="3.30.160.60">
    <property type="entry name" value="Classic Zinc Finger"/>
    <property type="match status" value="2"/>
</dbReference>
<name>H2YLI3_CIOSA</name>
<keyword evidence="4" id="KW-0862">Zinc</keyword>
<keyword evidence="5" id="KW-0539">Nucleus</keyword>
<evidence type="ECO:0000256" key="4">
    <source>
        <dbReference type="ARBA" id="ARBA00022833"/>
    </source>
</evidence>
<accession>H2YLI3</accession>
<dbReference type="PANTHER" id="PTHR23235">
    <property type="entry name" value="KRUEPPEL-LIKE TRANSCRIPTION FACTOR"/>
    <property type="match status" value="1"/>
</dbReference>
<dbReference type="HOGENOM" id="CLU_002678_42_18_1"/>
<evidence type="ECO:0000259" key="7">
    <source>
        <dbReference type="PROSITE" id="PS50157"/>
    </source>
</evidence>
<dbReference type="AlphaFoldDB" id="H2YLI3"/>
<dbReference type="Proteomes" id="UP000007875">
    <property type="component" value="Unassembled WGS sequence"/>
</dbReference>
<dbReference type="InParanoid" id="H2YLI3"/>
<dbReference type="PROSITE" id="PS00028">
    <property type="entry name" value="ZINC_FINGER_C2H2_1"/>
    <property type="match status" value="2"/>
</dbReference>